<name>A0A9W7T276_TRIRA</name>
<dbReference type="EMBL" id="JAFHDT010000317">
    <property type="protein sequence ID" value="KAI7789850.1"/>
    <property type="molecule type" value="Genomic_DNA"/>
</dbReference>
<dbReference type="SUPFAM" id="SSF56994">
    <property type="entry name" value="Insulin-like"/>
    <property type="match status" value="1"/>
</dbReference>
<dbReference type="InterPro" id="IPR022352">
    <property type="entry name" value="Ins/IGF/rlx"/>
</dbReference>
<keyword evidence="4 7" id="KW-0964">Secreted</keyword>
<comment type="subunit">
    <text evidence="3">Heterodimer of a B chain and an A chain linked by two disulfide bonds.</text>
</comment>
<reference evidence="9" key="1">
    <citation type="submission" date="2021-02" db="EMBL/GenBank/DDBJ databases">
        <title>Comparative genomics reveals that relaxation of natural selection precedes convergent phenotypic evolution of cavefish.</title>
        <authorList>
            <person name="Peng Z."/>
        </authorList>
    </citation>
    <scope>NUCLEOTIDE SEQUENCE</scope>
    <source>
        <tissue evidence="9">Muscle</tissue>
    </source>
</reference>
<keyword evidence="10" id="KW-1185">Reference proteome</keyword>
<dbReference type="OrthoDB" id="8784777at2759"/>
<evidence type="ECO:0000259" key="8">
    <source>
        <dbReference type="SMART" id="SM00078"/>
    </source>
</evidence>
<dbReference type="PROSITE" id="PS00262">
    <property type="entry name" value="INSULIN"/>
    <property type="match status" value="1"/>
</dbReference>
<feature type="domain" description="Insulin-like" evidence="8">
    <location>
        <begin position="62"/>
        <end position="158"/>
    </location>
</feature>
<dbReference type="PRINTS" id="PR00276">
    <property type="entry name" value="INSULINFAMLY"/>
</dbReference>
<evidence type="ECO:0000256" key="3">
    <source>
        <dbReference type="ARBA" id="ARBA00011207"/>
    </source>
</evidence>
<proteinExistence type="inferred from homology"/>
<sequence length="158" mass="17813">MGSHHLQQQLADLHTLLTFFFFMFFVKMSRVFSALLLVCVCVRACSVCVSASRADLPRDFGVKLCGREFIRAVIFTCGGSRWRRATTHSGEMSLERRDEFSVSEDAPLLSDLLRLQTDARVATLFSSRPERRKRNFSLGLAGLCCNQGCTKHDIGRLC</sequence>
<dbReference type="Proteomes" id="UP001059041">
    <property type="component" value="Unassembled WGS sequence"/>
</dbReference>
<dbReference type="InterPro" id="IPR016179">
    <property type="entry name" value="Insulin-like"/>
</dbReference>
<dbReference type="InterPro" id="IPR051777">
    <property type="entry name" value="Insulin-like_neuro_ligands"/>
</dbReference>
<dbReference type="GO" id="GO:0005576">
    <property type="term" value="C:extracellular region"/>
    <property type="evidence" value="ECO:0007669"/>
    <property type="project" value="UniProtKB-SubCell"/>
</dbReference>
<evidence type="ECO:0000256" key="4">
    <source>
        <dbReference type="ARBA" id="ARBA00022525"/>
    </source>
</evidence>
<dbReference type="AlphaFoldDB" id="A0A9W7T276"/>
<dbReference type="PANTHER" id="PTHR20968:SF4">
    <property type="entry name" value="RELAXIN 3"/>
    <property type="match status" value="1"/>
</dbReference>
<evidence type="ECO:0000256" key="1">
    <source>
        <dbReference type="ARBA" id="ARBA00004613"/>
    </source>
</evidence>
<evidence type="ECO:0000256" key="2">
    <source>
        <dbReference type="ARBA" id="ARBA00009034"/>
    </source>
</evidence>
<comment type="similarity">
    <text evidence="2 7">Belongs to the insulin family.</text>
</comment>
<evidence type="ECO:0000313" key="9">
    <source>
        <dbReference type="EMBL" id="KAI7789850.1"/>
    </source>
</evidence>
<dbReference type="GO" id="GO:0005179">
    <property type="term" value="F:hormone activity"/>
    <property type="evidence" value="ECO:0007669"/>
    <property type="project" value="UniProtKB-KW"/>
</dbReference>
<dbReference type="Pfam" id="PF00049">
    <property type="entry name" value="Insulin"/>
    <property type="match status" value="1"/>
</dbReference>
<accession>A0A9W7T276</accession>
<dbReference type="InterPro" id="IPR036438">
    <property type="entry name" value="Insulin-like_sf"/>
</dbReference>
<dbReference type="GO" id="GO:0001664">
    <property type="term" value="F:G protein-coupled receptor binding"/>
    <property type="evidence" value="ECO:0007669"/>
    <property type="project" value="TreeGrafter"/>
</dbReference>
<evidence type="ECO:0000256" key="6">
    <source>
        <dbReference type="ARBA" id="ARBA00023157"/>
    </source>
</evidence>
<dbReference type="CDD" id="cd04365">
    <property type="entry name" value="IlGF_relaxin_like"/>
    <property type="match status" value="1"/>
</dbReference>
<comment type="subcellular location">
    <subcellularLocation>
        <location evidence="1 7">Secreted</location>
    </subcellularLocation>
</comment>
<gene>
    <name evidence="9" type="ORF">IRJ41_020211</name>
</gene>
<keyword evidence="6" id="KW-1015">Disulfide bond</keyword>
<organism evidence="9 10">
    <name type="scientific">Triplophysa rosa</name>
    <name type="common">Cave loach</name>
    <dbReference type="NCBI Taxonomy" id="992332"/>
    <lineage>
        <taxon>Eukaryota</taxon>
        <taxon>Metazoa</taxon>
        <taxon>Chordata</taxon>
        <taxon>Craniata</taxon>
        <taxon>Vertebrata</taxon>
        <taxon>Euteleostomi</taxon>
        <taxon>Actinopterygii</taxon>
        <taxon>Neopterygii</taxon>
        <taxon>Teleostei</taxon>
        <taxon>Ostariophysi</taxon>
        <taxon>Cypriniformes</taxon>
        <taxon>Nemacheilidae</taxon>
        <taxon>Triplophysa</taxon>
    </lineage>
</organism>
<evidence type="ECO:0000313" key="10">
    <source>
        <dbReference type="Proteomes" id="UP001059041"/>
    </source>
</evidence>
<evidence type="ECO:0000256" key="5">
    <source>
        <dbReference type="ARBA" id="ARBA00022702"/>
    </source>
</evidence>
<keyword evidence="5" id="KW-0372">Hormone</keyword>
<dbReference type="InterPro" id="IPR022353">
    <property type="entry name" value="Insulin_CS"/>
</dbReference>
<protein>
    <recommendedName>
        <fullName evidence="8">Insulin-like domain-containing protein</fullName>
    </recommendedName>
</protein>
<evidence type="ECO:0000256" key="7">
    <source>
        <dbReference type="RuleBase" id="RU000406"/>
    </source>
</evidence>
<dbReference type="PANTHER" id="PTHR20968">
    <property type="entry name" value="ILGF DOMAIN-CONTAINING PROTEIN"/>
    <property type="match status" value="1"/>
</dbReference>
<dbReference type="SMART" id="SM00078">
    <property type="entry name" value="IlGF"/>
    <property type="match status" value="1"/>
</dbReference>
<comment type="caution">
    <text evidence="9">The sequence shown here is derived from an EMBL/GenBank/DDBJ whole genome shotgun (WGS) entry which is preliminary data.</text>
</comment>